<accession>A0A3A3Z012</accession>
<comment type="caution">
    <text evidence="2">The sequence shown here is derived from an EMBL/GenBank/DDBJ whole genome shotgun (WGS) entry which is preliminary data.</text>
</comment>
<feature type="transmembrane region" description="Helical" evidence="1">
    <location>
        <begin position="6"/>
        <end position="24"/>
    </location>
</feature>
<gene>
    <name evidence="2" type="ORF">D5H78_00585</name>
</gene>
<proteinExistence type="predicted"/>
<reference evidence="2 3" key="1">
    <citation type="submission" date="2018-09" db="EMBL/GenBank/DDBJ databases">
        <title>YIM 75000 draft genome.</title>
        <authorList>
            <person name="Tang S."/>
            <person name="Feng Y."/>
        </authorList>
    </citation>
    <scope>NUCLEOTIDE SEQUENCE [LARGE SCALE GENOMIC DNA]</scope>
    <source>
        <strain evidence="2 3">YIM 75000</strain>
    </source>
</reference>
<evidence type="ECO:0000313" key="2">
    <source>
        <dbReference type="EMBL" id="RJK97570.1"/>
    </source>
</evidence>
<dbReference type="Proteomes" id="UP000265614">
    <property type="component" value="Unassembled WGS sequence"/>
</dbReference>
<keyword evidence="1" id="KW-0812">Transmembrane</keyword>
<dbReference type="EMBL" id="QZEZ01000001">
    <property type="protein sequence ID" value="RJK97570.1"/>
    <property type="molecule type" value="Genomic_DNA"/>
</dbReference>
<organism evidence="2 3">
    <name type="scientific">Vallicoccus soli</name>
    <dbReference type="NCBI Taxonomy" id="2339232"/>
    <lineage>
        <taxon>Bacteria</taxon>
        <taxon>Bacillati</taxon>
        <taxon>Actinomycetota</taxon>
        <taxon>Actinomycetes</taxon>
        <taxon>Motilibacterales</taxon>
        <taxon>Vallicoccaceae</taxon>
        <taxon>Vallicoccus</taxon>
    </lineage>
</organism>
<keyword evidence="1" id="KW-0472">Membrane</keyword>
<name>A0A3A3Z012_9ACTN</name>
<evidence type="ECO:0000256" key="1">
    <source>
        <dbReference type="SAM" id="Phobius"/>
    </source>
</evidence>
<dbReference type="RefSeq" id="WP_119948469.1">
    <property type="nucleotide sequence ID" value="NZ_QZEZ01000001.1"/>
</dbReference>
<keyword evidence="1" id="KW-1133">Transmembrane helix</keyword>
<dbReference type="AlphaFoldDB" id="A0A3A3Z012"/>
<evidence type="ECO:0000313" key="3">
    <source>
        <dbReference type="Proteomes" id="UP000265614"/>
    </source>
</evidence>
<sequence length="29" mass="2881">MSAEDAVGLVLAVLLAAFLLAALLRPGGE</sequence>
<protein>
    <submittedName>
        <fullName evidence="2">Potassium-transporting ATPase subunit F</fullName>
    </submittedName>
</protein>
<keyword evidence="3" id="KW-1185">Reference proteome</keyword>